<feature type="non-terminal residue" evidence="2">
    <location>
        <position position="1"/>
    </location>
</feature>
<dbReference type="AlphaFoldDB" id="A0AAV5VU85"/>
<dbReference type="Proteomes" id="UP001432322">
    <property type="component" value="Unassembled WGS sequence"/>
</dbReference>
<gene>
    <name evidence="2" type="ORF">PFISCL1PPCAC_13256</name>
</gene>
<reference evidence="2" key="1">
    <citation type="submission" date="2023-10" db="EMBL/GenBank/DDBJ databases">
        <title>Genome assembly of Pristionchus species.</title>
        <authorList>
            <person name="Yoshida K."/>
            <person name="Sommer R.J."/>
        </authorList>
    </citation>
    <scope>NUCLEOTIDE SEQUENCE</scope>
    <source>
        <strain evidence="2">RS5133</strain>
    </source>
</reference>
<dbReference type="EMBL" id="BTSY01000004">
    <property type="protein sequence ID" value="GMT21959.1"/>
    <property type="molecule type" value="Genomic_DNA"/>
</dbReference>
<comment type="caution">
    <text evidence="2">The sequence shown here is derived from an EMBL/GenBank/DDBJ whole genome shotgun (WGS) entry which is preliminary data.</text>
</comment>
<name>A0AAV5VU85_9BILA</name>
<proteinExistence type="predicted"/>
<keyword evidence="3" id="KW-1185">Reference proteome</keyword>
<evidence type="ECO:0000256" key="1">
    <source>
        <dbReference type="SAM" id="MobiDB-lite"/>
    </source>
</evidence>
<feature type="region of interest" description="Disordered" evidence="1">
    <location>
        <begin position="1"/>
        <end position="21"/>
    </location>
</feature>
<evidence type="ECO:0000313" key="3">
    <source>
        <dbReference type="Proteomes" id="UP001432322"/>
    </source>
</evidence>
<sequence length="192" mass="21218">PSASVLPSRGRGGGPGGKPRTRLMNSAYAIARVISNKTSSSNIAAIQYIIECAKPSDARPFFLLAAMLNKLGGIRGAAKGSTRLRHILQVFPYSTSPQQPLSALAAQRFHQPLIYCFGNCNQLYINLNGVDYNVGSSLTNALTTLVSLYYLFDLKYHKYSSDMIRVVEFFMNMTTIESHPNIRPILSRLNRD</sequence>
<protein>
    <submittedName>
        <fullName evidence="2">Uncharacterized protein</fullName>
    </submittedName>
</protein>
<organism evidence="2 3">
    <name type="scientific">Pristionchus fissidentatus</name>
    <dbReference type="NCBI Taxonomy" id="1538716"/>
    <lineage>
        <taxon>Eukaryota</taxon>
        <taxon>Metazoa</taxon>
        <taxon>Ecdysozoa</taxon>
        <taxon>Nematoda</taxon>
        <taxon>Chromadorea</taxon>
        <taxon>Rhabditida</taxon>
        <taxon>Rhabditina</taxon>
        <taxon>Diplogasteromorpha</taxon>
        <taxon>Diplogasteroidea</taxon>
        <taxon>Neodiplogasteridae</taxon>
        <taxon>Pristionchus</taxon>
    </lineage>
</organism>
<accession>A0AAV5VU85</accession>
<evidence type="ECO:0000313" key="2">
    <source>
        <dbReference type="EMBL" id="GMT21959.1"/>
    </source>
</evidence>